<sequence>MTQAARCIHAAAGQRVTTQLVQAVTEIGMMGNFARSALIRAGAQSVRQQHGARYDISCATQVRDRSKRPLKVIRVPLASIIGEQPILSEKVGTSESKPNSFSARPGKRYSFVDAKRDDCCHAGENSAANTHLLKLMASGFDSKIESRPTSVSLDLHCISS</sequence>
<dbReference type="RefSeq" id="WP_125459244.1">
    <property type="nucleotide sequence ID" value="NZ_BJNL01000016.1"/>
</dbReference>
<gene>
    <name evidence="2" type="ORF">ABIF29_006600</name>
    <name evidence="1" type="ORF">JOH49_004623</name>
</gene>
<accession>A0A7Y8UPV4</accession>
<reference evidence="2 4" key="2">
    <citation type="submission" date="2024-07" db="EMBL/GenBank/DDBJ databases">
        <title>Genomic Encyclopedia of Type Strains, Phase V (KMG-V): Genome sequencing to study the core and pangenomes of soil and plant-associated prokaryotes.</title>
        <authorList>
            <person name="Whitman W."/>
        </authorList>
    </citation>
    <scope>NUCLEOTIDE SEQUENCE [LARGE SCALE GENOMIC DNA]</scope>
    <source>
        <strain evidence="2 4">USDA 415</strain>
    </source>
</reference>
<evidence type="ECO:0000313" key="3">
    <source>
        <dbReference type="Proteomes" id="UP000673383"/>
    </source>
</evidence>
<protein>
    <submittedName>
        <fullName evidence="1">Uncharacterized protein</fullName>
    </submittedName>
</protein>
<dbReference type="EMBL" id="JBGBZA010000002">
    <property type="protein sequence ID" value="MEY9319801.1"/>
    <property type="molecule type" value="Genomic_DNA"/>
</dbReference>
<dbReference type="EMBL" id="JAFICZ010000001">
    <property type="protein sequence ID" value="MBP1294870.1"/>
    <property type="molecule type" value="Genomic_DNA"/>
</dbReference>
<evidence type="ECO:0000313" key="4">
    <source>
        <dbReference type="Proteomes" id="UP001565471"/>
    </source>
</evidence>
<comment type="caution">
    <text evidence="1">The sequence shown here is derived from an EMBL/GenBank/DDBJ whole genome shotgun (WGS) entry which is preliminary data.</text>
</comment>
<reference evidence="1" key="1">
    <citation type="submission" date="2021-02" db="EMBL/GenBank/DDBJ databases">
        <title>Genomic Encyclopedia of Type Strains, Phase IV (KMG-V): Genome sequencing to study the core and pangenomes of soil and plant-associated prokaryotes.</title>
        <authorList>
            <person name="Whitman W."/>
        </authorList>
    </citation>
    <scope>NUCLEOTIDE SEQUENCE</scope>
    <source>
        <strain evidence="1">USDA 406</strain>
    </source>
</reference>
<dbReference type="AlphaFoldDB" id="A0A7Y8UPV4"/>
<dbReference type="Proteomes" id="UP000673383">
    <property type="component" value="Unassembled WGS sequence"/>
</dbReference>
<dbReference type="Proteomes" id="UP001565471">
    <property type="component" value="Unassembled WGS sequence"/>
</dbReference>
<proteinExistence type="predicted"/>
<organism evidence="1 3">
    <name type="scientific">Bradyrhizobium elkanii</name>
    <dbReference type="NCBI Taxonomy" id="29448"/>
    <lineage>
        <taxon>Bacteria</taxon>
        <taxon>Pseudomonadati</taxon>
        <taxon>Pseudomonadota</taxon>
        <taxon>Alphaproteobacteria</taxon>
        <taxon>Hyphomicrobiales</taxon>
        <taxon>Nitrobacteraceae</taxon>
        <taxon>Bradyrhizobium</taxon>
    </lineage>
</organism>
<keyword evidence="4" id="KW-1185">Reference proteome</keyword>
<name>A0A7Y8UPV4_BRAEL</name>
<evidence type="ECO:0000313" key="1">
    <source>
        <dbReference type="EMBL" id="MBP1294870.1"/>
    </source>
</evidence>
<dbReference type="GeneID" id="92952264"/>
<evidence type="ECO:0000313" key="2">
    <source>
        <dbReference type="EMBL" id="MEY9319801.1"/>
    </source>
</evidence>